<dbReference type="PANTHER" id="PTHR42648">
    <property type="entry name" value="TRANSPOSASE, PUTATIVE-RELATED"/>
    <property type="match status" value="1"/>
</dbReference>
<dbReference type="Pfam" id="PF00665">
    <property type="entry name" value="rve"/>
    <property type="match status" value="1"/>
</dbReference>
<proteinExistence type="predicted"/>
<evidence type="ECO:0000259" key="2">
    <source>
        <dbReference type="PROSITE" id="PS50994"/>
    </source>
</evidence>
<evidence type="ECO:0000313" key="4">
    <source>
        <dbReference type="Proteomes" id="UP001443914"/>
    </source>
</evidence>
<comment type="caution">
    <text evidence="3">The sequence shown here is derived from an EMBL/GenBank/DDBJ whole genome shotgun (WGS) entry which is preliminary data.</text>
</comment>
<feature type="domain" description="Integrase catalytic" evidence="2">
    <location>
        <begin position="534"/>
        <end position="698"/>
    </location>
</feature>
<name>A0AAW1J762_SAPOF</name>
<evidence type="ECO:0000313" key="3">
    <source>
        <dbReference type="EMBL" id="KAK9699212.1"/>
    </source>
</evidence>
<evidence type="ECO:0000256" key="1">
    <source>
        <dbReference type="ARBA" id="ARBA00022670"/>
    </source>
</evidence>
<dbReference type="PROSITE" id="PS50994">
    <property type="entry name" value="INTEGRASE"/>
    <property type="match status" value="1"/>
</dbReference>
<dbReference type="PANTHER" id="PTHR42648:SF31">
    <property type="entry name" value="RNA-DIRECTED DNA POLYMERASE"/>
    <property type="match status" value="1"/>
</dbReference>
<dbReference type="InterPro" id="IPR039537">
    <property type="entry name" value="Retrotran_Ty1/copia-like"/>
</dbReference>
<dbReference type="SUPFAM" id="SSF53098">
    <property type="entry name" value="Ribonuclease H-like"/>
    <property type="match status" value="1"/>
</dbReference>
<dbReference type="EMBL" id="JBDFQZ010000008">
    <property type="protein sequence ID" value="KAK9699212.1"/>
    <property type="molecule type" value="Genomic_DNA"/>
</dbReference>
<dbReference type="Gene3D" id="3.30.420.10">
    <property type="entry name" value="Ribonuclease H-like superfamily/Ribonuclease H"/>
    <property type="match status" value="1"/>
</dbReference>
<organism evidence="3 4">
    <name type="scientific">Saponaria officinalis</name>
    <name type="common">Common soapwort</name>
    <name type="synonym">Lychnis saponaria</name>
    <dbReference type="NCBI Taxonomy" id="3572"/>
    <lineage>
        <taxon>Eukaryota</taxon>
        <taxon>Viridiplantae</taxon>
        <taxon>Streptophyta</taxon>
        <taxon>Embryophyta</taxon>
        <taxon>Tracheophyta</taxon>
        <taxon>Spermatophyta</taxon>
        <taxon>Magnoliopsida</taxon>
        <taxon>eudicotyledons</taxon>
        <taxon>Gunneridae</taxon>
        <taxon>Pentapetalae</taxon>
        <taxon>Caryophyllales</taxon>
        <taxon>Caryophyllaceae</taxon>
        <taxon>Caryophylleae</taxon>
        <taxon>Saponaria</taxon>
    </lineage>
</organism>
<sequence>MSGDTDSTDPPKIDPLSPYYLGSHDVPGAKISNVILRRDNYDAWQRSMTFSLKSRRKFGFVDGTIKKPTKAFDLENWVVVNCTIIQWIRNMIDPSLLDNIDYPDDASVLWSDIKGQYAVIDGTMIHGLKTQLNNCKQAKGMDVTSYFGKLKSLWDSIVKHEPSFACRCGKCECGIAEKAIQRQDNERLHQFFMGLDHTLYGNIRSSQFQLEPLSSLTRAYNLVLQEERLRAETQPNTTEVAIFATPSSGNTGNTDWRLIRDKERSDKFKLLCSYCETRGHDAARCFFKTNRFPDWWGERPRTIAEYRVYRACSSTRGPGAPQSGTSGVSGSSGTMITNTTANSLLNSDRLIGMYKWIIDTGVSNHVTGTLSCLEDQIQIPGRTVGLPNGQQVVASVMGSVYINEFLTLHSVLFVPALKCNLISVSQLTIDNIYSFEFAKNTCLIQDPYLRKTIGAGELRDGLLWIVAGARPLTVHTVTGQERFDLWHRRLGHPSDKVIKTIPSFSNLFCNKDNVCDTCHLAKQHRDSFISNNKRASDLFELIHCDLWGPYRTVSSCGAKYFLTILDDYSRATWVYLLLDKTEVTDMFLSFIHMVQTQFSKTIKNVRSDNGTEFNAMAGHFFQNGIKFETSCVGTPQQNGRVERKHRHILNVAQALRFQANLPKTFRGECVLSVVYLINRTPSLLLHNSTPYECLYGVAPSYENLRVFGCLSYAHNQHTNGDKFEKRSRRSIFVGYPSNKKG</sequence>
<keyword evidence="1" id="KW-0645">Protease</keyword>
<accession>A0AAW1J762</accession>
<reference evidence="3" key="1">
    <citation type="submission" date="2024-03" db="EMBL/GenBank/DDBJ databases">
        <title>WGS assembly of Saponaria officinalis var. Norfolk2.</title>
        <authorList>
            <person name="Jenkins J."/>
            <person name="Shu S."/>
            <person name="Grimwood J."/>
            <person name="Barry K."/>
            <person name="Goodstein D."/>
            <person name="Schmutz J."/>
            <person name="Leebens-Mack J."/>
            <person name="Osbourn A."/>
        </authorList>
    </citation>
    <scope>NUCLEOTIDE SEQUENCE [LARGE SCALE GENOMIC DNA]</scope>
    <source>
        <strain evidence="3">JIC</strain>
    </source>
</reference>
<dbReference type="GO" id="GO:0008233">
    <property type="term" value="F:peptidase activity"/>
    <property type="evidence" value="ECO:0007669"/>
    <property type="project" value="UniProtKB-KW"/>
</dbReference>
<dbReference type="InterPro" id="IPR012337">
    <property type="entry name" value="RNaseH-like_sf"/>
</dbReference>
<dbReference type="GO" id="GO:0015074">
    <property type="term" value="P:DNA integration"/>
    <property type="evidence" value="ECO:0007669"/>
    <property type="project" value="InterPro"/>
</dbReference>
<dbReference type="InterPro" id="IPR025724">
    <property type="entry name" value="GAG-pre-integrase_dom"/>
</dbReference>
<protein>
    <recommendedName>
        <fullName evidence="2">Integrase catalytic domain-containing protein</fullName>
    </recommendedName>
</protein>
<dbReference type="Pfam" id="PF13976">
    <property type="entry name" value="gag_pre-integrs"/>
    <property type="match status" value="1"/>
</dbReference>
<dbReference type="InterPro" id="IPR001584">
    <property type="entry name" value="Integrase_cat-core"/>
</dbReference>
<dbReference type="Pfam" id="PF14244">
    <property type="entry name" value="Retrotran_gag_3"/>
    <property type="match status" value="1"/>
</dbReference>
<keyword evidence="4" id="KW-1185">Reference proteome</keyword>
<dbReference type="InterPro" id="IPR029472">
    <property type="entry name" value="Copia-like_N"/>
</dbReference>
<dbReference type="InterPro" id="IPR054722">
    <property type="entry name" value="PolX-like_BBD"/>
</dbReference>
<keyword evidence="1" id="KW-0378">Hydrolase</keyword>
<dbReference type="GO" id="GO:0003676">
    <property type="term" value="F:nucleic acid binding"/>
    <property type="evidence" value="ECO:0007669"/>
    <property type="project" value="InterPro"/>
</dbReference>
<dbReference type="Pfam" id="PF25597">
    <property type="entry name" value="SH3_retrovirus"/>
    <property type="match status" value="1"/>
</dbReference>
<dbReference type="InterPro" id="IPR057670">
    <property type="entry name" value="SH3_retrovirus"/>
</dbReference>
<dbReference type="Proteomes" id="UP001443914">
    <property type="component" value="Unassembled WGS sequence"/>
</dbReference>
<dbReference type="Pfam" id="PF22936">
    <property type="entry name" value="Pol_BBD"/>
    <property type="match status" value="1"/>
</dbReference>
<dbReference type="AlphaFoldDB" id="A0AAW1J762"/>
<dbReference type="GO" id="GO:0006508">
    <property type="term" value="P:proteolysis"/>
    <property type="evidence" value="ECO:0007669"/>
    <property type="project" value="UniProtKB-KW"/>
</dbReference>
<dbReference type="InterPro" id="IPR036397">
    <property type="entry name" value="RNaseH_sf"/>
</dbReference>
<gene>
    <name evidence="3" type="ORF">RND81_08G160300</name>
</gene>